<dbReference type="SUPFAM" id="SSF50346">
    <property type="entry name" value="PRC-barrel domain"/>
    <property type="match status" value="1"/>
</dbReference>
<organism evidence="4 5">
    <name type="scientific">Paracoccus homiensis</name>
    <dbReference type="NCBI Taxonomy" id="364199"/>
    <lineage>
        <taxon>Bacteria</taxon>
        <taxon>Pseudomonadati</taxon>
        <taxon>Pseudomonadota</taxon>
        <taxon>Alphaproteobacteria</taxon>
        <taxon>Rhodobacterales</taxon>
        <taxon>Paracoccaceae</taxon>
        <taxon>Paracoccus</taxon>
    </lineage>
</organism>
<feature type="compositionally biased region" description="Low complexity" evidence="1">
    <location>
        <begin position="175"/>
        <end position="211"/>
    </location>
</feature>
<dbReference type="OrthoDB" id="7876889at2"/>
<dbReference type="InterPro" id="IPR011033">
    <property type="entry name" value="PRC_barrel-like_sf"/>
</dbReference>
<dbReference type="Proteomes" id="UP000199180">
    <property type="component" value="Unassembled WGS sequence"/>
</dbReference>
<evidence type="ECO:0000313" key="5">
    <source>
        <dbReference type="Proteomes" id="UP000199180"/>
    </source>
</evidence>
<feature type="domain" description="PRC-barrel" evidence="3">
    <location>
        <begin position="92"/>
        <end position="158"/>
    </location>
</feature>
<accession>A0A1I0FGU6</accession>
<reference evidence="4 5" key="1">
    <citation type="submission" date="2016-10" db="EMBL/GenBank/DDBJ databases">
        <authorList>
            <person name="de Groot N.N."/>
        </authorList>
    </citation>
    <scope>NUCLEOTIDE SEQUENCE [LARGE SCALE GENOMIC DNA]</scope>
    <source>
        <strain evidence="4 5">DSM 17862</strain>
    </source>
</reference>
<dbReference type="STRING" id="364199.SAMN04489858_106224"/>
<dbReference type="RefSeq" id="WP_090734763.1">
    <property type="nucleotide sequence ID" value="NZ_FOHO01000006.1"/>
</dbReference>
<feature type="signal peptide" evidence="2">
    <location>
        <begin position="1"/>
        <end position="21"/>
    </location>
</feature>
<feature type="region of interest" description="Disordered" evidence="1">
    <location>
        <begin position="30"/>
        <end position="54"/>
    </location>
</feature>
<dbReference type="PANTHER" id="PTHR36505:SF1">
    <property type="entry name" value="BLR1072 PROTEIN"/>
    <property type="match status" value="1"/>
</dbReference>
<keyword evidence="5" id="KW-1185">Reference proteome</keyword>
<dbReference type="InterPro" id="IPR027275">
    <property type="entry name" value="PRC-brl_dom"/>
</dbReference>
<dbReference type="Gene3D" id="2.30.30.240">
    <property type="entry name" value="PRC-barrel domain"/>
    <property type="match status" value="1"/>
</dbReference>
<gene>
    <name evidence="4" type="ORF">SAMN04489858_106224</name>
</gene>
<evidence type="ECO:0000256" key="1">
    <source>
        <dbReference type="SAM" id="MobiDB-lite"/>
    </source>
</evidence>
<protein>
    <submittedName>
        <fullName evidence="4">PRC-barrel domain-containing protein</fullName>
    </submittedName>
</protein>
<feature type="region of interest" description="Disordered" evidence="1">
    <location>
        <begin position="173"/>
        <end position="275"/>
    </location>
</feature>
<sequence length="275" mass="27693">MRKLLLTTAFALPLSMTAAYAQDTAADPAATAADESSAQMDSTAMPEAGAEETTDADAAAAEQEAMAQEVAASGKVAQQQAANELRLDWITDATVTSPDGEGIGDINDLIVDGESGSMIAAVIGVGGFLGIGEKQIAVPWETLTVNYDAQEITSELTKDEADAAPEYVFRDQESAPAAEGEMAPAAGDDAMATDPMAPAAGDPMAPAEGDAMAPAEGDAMGGTDAIAPAEGGTDTMDPAAADSMTPAEGEVDAEEAMDGAAATEAEEMPEEQPAN</sequence>
<feature type="chain" id="PRO_5011452265" evidence="2">
    <location>
        <begin position="22"/>
        <end position="275"/>
    </location>
</feature>
<evidence type="ECO:0000256" key="2">
    <source>
        <dbReference type="SAM" id="SignalP"/>
    </source>
</evidence>
<evidence type="ECO:0000313" key="4">
    <source>
        <dbReference type="EMBL" id="SET57446.1"/>
    </source>
</evidence>
<keyword evidence="2" id="KW-0732">Signal</keyword>
<dbReference type="AlphaFoldDB" id="A0A1I0FGU6"/>
<feature type="compositionally biased region" description="Acidic residues" evidence="1">
    <location>
        <begin position="264"/>
        <end position="275"/>
    </location>
</feature>
<dbReference type="Pfam" id="PF05239">
    <property type="entry name" value="PRC"/>
    <property type="match status" value="1"/>
</dbReference>
<proteinExistence type="predicted"/>
<dbReference type="PANTHER" id="PTHR36505">
    <property type="entry name" value="BLR1072 PROTEIN"/>
    <property type="match status" value="1"/>
</dbReference>
<dbReference type="EMBL" id="FOHO01000006">
    <property type="protein sequence ID" value="SET57446.1"/>
    <property type="molecule type" value="Genomic_DNA"/>
</dbReference>
<evidence type="ECO:0000259" key="3">
    <source>
        <dbReference type="Pfam" id="PF05239"/>
    </source>
</evidence>
<name>A0A1I0FGU6_9RHOB</name>